<dbReference type="InterPro" id="IPR001579">
    <property type="entry name" value="Glyco_hydro_18_chit_AS"/>
</dbReference>
<accession>A0A1V9F8F7</accession>
<evidence type="ECO:0000256" key="3">
    <source>
        <dbReference type="ARBA" id="ARBA00012729"/>
    </source>
</evidence>
<dbReference type="InterPro" id="IPR001223">
    <property type="entry name" value="Glyco_hydro18_cat"/>
</dbReference>
<comment type="similarity">
    <text evidence="2">Belongs to the glycosyl hydrolase 18 family. Chitinase class II subfamily.</text>
</comment>
<dbReference type="GO" id="GO:0030246">
    <property type="term" value="F:carbohydrate binding"/>
    <property type="evidence" value="ECO:0007669"/>
    <property type="project" value="InterPro"/>
</dbReference>
<evidence type="ECO:0000256" key="6">
    <source>
        <dbReference type="ARBA" id="ARBA00023277"/>
    </source>
</evidence>
<dbReference type="GO" id="GO:0006032">
    <property type="term" value="P:chitin catabolic process"/>
    <property type="evidence" value="ECO:0007669"/>
    <property type="project" value="UniProtKB-KW"/>
</dbReference>
<dbReference type="Pfam" id="PF00704">
    <property type="entry name" value="Glyco_hydro_18"/>
    <property type="match status" value="2"/>
</dbReference>
<feature type="domain" description="GH18" evidence="10">
    <location>
        <begin position="712"/>
        <end position="1041"/>
    </location>
</feature>
<name>A0A1V9F8F7_9BACT</name>
<dbReference type="GO" id="GO:0008061">
    <property type="term" value="F:chitin binding"/>
    <property type="evidence" value="ECO:0007669"/>
    <property type="project" value="InterPro"/>
</dbReference>
<dbReference type="CDD" id="cd12215">
    <property type="entry name" value="ChiC_BD"/>
    <property type="match status" value="1"/>
</dbReference>
<comment type="catalytic activity">
    <reaction evidence="1">
        <text>Random endo-hydrolysis of N-acetyl-beta-D-glucosaminide (1-&gt;4)-beta-linkages in chitin and chitodextrins.</text>
        <dbReference type="EC" id="3.2.1.14"/>
    </reaction>
</comment>
<dbReference type="SMART" id="SM00636">
    <property type="entry name" value="Glyco_18"/>
    <property type="match status" value="1"/>
</dbReference>
<evidence type="ECO:0000256" key="7">
    <source>
        <dbReference type="ARBA" id="ARBA00023295"/>
    </source>
</evidence>
<keyword evidence="7 8" id="KW-0326">Glycosidase</keyword>
<dbReference type="OrthoDB" id="9775889at2"/>
<dbReference type="InterPro" id="IPR011583">
    <property type="entry name" value="Chitinase_II/V-like_cat"/>
</dbReference>
<dbReference type="GO" id="GO:0008843">
    <property type="term" value="F:endochitinase activity"/>
    <property type="evidence" value="ECO:0007669"/>
    <property type="project" value="UniProtKB-EC"/>
</dbReference>
<keyword evidence="9" id="KW-0732">Signal</keyword>
<feature type="domain" description="GH18" evidence="10">
    <location>
        <begin position="48"/>
        <end position="511"/>
    </location>
</feature>
<dbReference type="GO" id="GO:0005975">
    <property type="term" value="P:carbohydrate metabolic process"/>
    <property type="evidence" value="ECO:0007669"/>
    <property type="project" value="InterPro"/>
</dbReference>
<dbReference type="Gene3D" id="3.20.20.80">
    <property type="entry name" value="Glycosidases"/>
    <property type="match status" value="2"/>
</dbReference>
<dbReference type="EMBL" id="LVXG01000003">
    <property type="protein sequence ID" value="OQP54506.1"/>
    <property type="molecule type" value="Genomic_DNA"/>
</dbReference>
<dbReference type="SUPFAM" id="SSF51445">
    <property type="entry name" value="(Trans)glycosidases"/>
    <property type="match status" value="2"/>
</dbReference>
<dbReference type="Proteomes" id="UP000192610">
    <property type="component" value="Unassembled WGS sequence"/>
</dbReference>
<dbReference type="SMART" id="SM00495">
    <property type="entry name" value="ChtBD3"/>
    <property type="match status" value="2"/>
</dbReference>
<keyword evidence="6" id="KW-0119">Carbohydrate metabolism</keyword>
<evidence type="ECO:0000313" key="12">
    <source>
        <dbReference type="Proteomes" id="UP000192610"/>
    </source>
</evidence>
<evidence type="ECO:0000256" key="1">
    <source>
        <dbReference type="ARBA" id="ARBA00000822"/>
    </source>
</evidence>
<evidence type="ECO:0000256" key="5">
    <source>
        <dbReference type="ARBA" id="ARBA00023024"/>
    </source>
</evidence>
<dbReference type="CDD" id="cd02871">
    <property type="entry name" value="GH18_chitinase_D-like"/>
    <property type="match status" value="1"/>
</dbReference>
<sequence length="1459" mass="154232">MKVLSTLRKWRHWRSLQYVQLAILLCFFSTAHAQVSPSVPATTAQHNKQVIGYITQWDAWKDVANLVPKGGYNHLNVDYSQYTILNFSFFGVAQDGSLHSGDFRNKNIYQVGAVQAPAPLLNEDIYSSWDLYLLYGELETLYYISDGSYAYNQGYRNEGAGWKNVNTGKTGAFPLAIHKQGGQPGLLDLAHSKGVKVMASVGGWSMCKHYPEVAADAAKRAKFVANCKDLIAMGFDGIDFDWEYPNDPGMNIEHYSANDYNNFATLAEEVRAAIGSSKLITACFSAVPSKLSGFNWTRLNNVLNYIDMMTYDYNGGWSNKAGHNAPLYDYPGMEYQGFSLDGTVKGLKNLGVNMSKVTLGAPFYGRGVVCSSTGALNGATTKRAETVQPDGPVQTCADYTNWQKDLWDGTPPYSYILQTTGSGSGWTDYWDDNAKVPYKVKGNYFLSYDNERSIEAKAQYIKDQGLAGVIVWQVYGDMTDMTTSTSGTKLIFCANTKSKLVNKINQVFANGSTGNQLPTVSIASPANNAAFNAPANITLTANAADADGSISKVEFYNGGTSIGSVTASPYTVNWNNVAAGTYTVTAIATDNTGATTTSAAITVKVNGSTGNQAPTVSITAPTSGSTFTAPASITLTASAADADGTVSKVEYFNGATSLGAATTAPYTINWSSVDAGNYSITAKATDNSGATTTSAPVTFTVNTNTGGGNTSKVLVGYWHNWGTTSGTPPYIRLRDVNPKYNVIQIAFGVTSGDQATVVFTPEGTSVADFKADIATLQSQGRKVLLSLGGENGILQLNTTAAKTSFVNSMKSLMDQYNFDGFDLDLEGGSNLVLNNGDNNFMSPTTPKVVNLIAGVKEIISYRKGLGKDCWLTMAPETYYVQAAYASTYSPLVGAYLPLIYGLRNELQFIHPQLYNTGPMTGMDNKNYTSSTSDFIVAMTEMLLSGFPVAGTSQTFPALREDQVAFGLPASTSAAGSGYTAPANVKKALDYLIKGQSYGGGYVMKKGSGYPNLRGIMTWSVNWDKANGDEFANNYYPYFSGNTGGGGNNAPVVSITSPASGATFTAPATITITASASDNDGTVSKVEFFNGGTKLGEATSAPYSYTWTNVANGTYSLTASATDNKGAVTTTGAVSVTVGTGGGGTGCNGIEAWSATKVYNGGNQVVYNNKVYEAKWWSQNEQPDLNLGDGKVWKYISDCNGGGGNNNAPVVTLTSPASGATYTAPATVVISATASDNDGTVSKVEFFNGAAKLGEATAAPYSYTWTNVANGTYTISAKATDNSGNATTSATVAITVGSGGGNTGNCAGVAEYQPYPKIYSNGDKVTYNGNLYQSLSDALYNVTPGTADWWWKPLGACSVTTRTTAATNMATTVGGASVVPNPLSGSTAQVLKYAEAGDQLVIEVQNVSSGTSVSSQSYTVSVTGVSSITIPTAKLTQGIWIVKITNKKTGNVSTTRLVKL</sequence>
<evidence type="ECO:0000256" key="4">
    <source>
        <dbReference type="ARBA" id="ARBA00022801"/>
    </source>
</evidence>
<evidence type="ECO:0000259" key="10">
    <source>
        <dbReference type="PROSITE" id="PS51910"/>
    </source>
</evidence>
<organism evidence="11 12">
    <name type="scientific">Niastella yeongjuensis</name>
    <dbReference type="NCBI Taxonomy" id="354355"/>
    <lineage>
        <taxon>Bacteria</taxon>
        <taxon>Pseudomonadati</taxon>
        <taxon>Bacteroidota</taxon>
        <taxon>Chitinophagia</taxon>
        <taxon>Chitinophagales</taxon>
        <taxon>Chitinophagaceae</taxon>
        <taxon>Niastella</taxon>
    </lineage>
</organism>
<keyword evidence="5" id="KW-0146">Chitin degradation</keyword>
<dbReference type="PROSITE" id="PS51910">
    <property type="entry name" value="GH18_2"/>
    <property type="match status" value="2"/>
</dbReference>
<feature type="signal peptide" evidence="9">
    <location>
        <begin position="1"/>
        <end position="33"/>
    </location>
</feature>
<dbReference type="PROSITE" id="PS01095">
    <property type="entry name" value="GH18_1"/>
    <property type="match status" value="2"/>
</dbReference>
<dbReference type="GO" id="GO:0005576">
    <property type="term" value="C:extracellular region"/>
    <property type="evidence" value="ECO:0007669"/>
    <property type="project" value="InterPro"/>
</dbReference>
<keyword evidence="4 8" id="KW-0378">Hydrolase</keyword>
<protein>
    <recommendedName>
        <fullName evidence="3">chitinase</fullName>
        <ecNumber evidence="3">3.2.1.14</ecNumber>
    </recommendedName>
</protein>
<dbReference type="Gene3D" id="2.60.40.10">
    <property type="entry name" value="Immunoglobulins"/>
    <property type="match status" value="4"/>
</dbReference>
<dbReference type="PANTHER" id="PTHR11177:SF317">
    <property type="entry name" value="CHITINASE 12-RELATED"/>
    <property type="match status" value="1"/>
</dbReference>
<dbReference type="Gene3D" id="2.10.10.20">
    <property type="entry name" value="Carbohydrate-binding module superfamily 5/12"/>
    <property type="match status" value="1"/>
</dbReference>
<dbReference type="STRING" id="354355.SAMN05660816_01762"/>
<dbReference type="InterPro" id="IPR036573">
    <property type="entry name" value="CBM_sf_5/12"/>
</dbReference>
<evidence type="ECO:0000256" key="2">
    <source>
        <dbReference type="ARBA" id="ARBA00009121"/>
    </source>
</evidence>
<dbReference type="InterPro" id="IPR022409">
    <property type="entry name" value="PKD/Chitinase_dom"/>
</dbReference>
<dbReference type="InterPro" id="IPR013783">
    <property type="entry name" value="Ig-like_fold"/>
</dbReference>
<keyword evidence="5" id="KW-0624">Polysaccharide degradation</keyword>
<proteinExistence type="inferred from homology"/>
<dbReference type="EC" id="3.2.1.14" evidence="3"/>
<dbReference type="InterPro" id="IPR029070">
    <property type="entry name" value="Chitinase_insertion_sf"/>
</dbReference>
<keyword evidence="12" id="KW-1185">Reference proteome</keyword>
<evidence type="ECO:0000313" key="11">
    <source>
        <dbReference type="EMBL" id="OQP54506.1"/>
    </source>
</evidence>
<dbReference type="InterPro" id="IPR003610">
    <property type="entry name" value="CBM5/12"/>
</dbReference>
<dbReference type="SUPFAM" id="SSF51055">
    <property type="entry name" value="Carbohydrate binding domain"/>
    <property type="match status" value="1"/>
</dbReference>
<feature type="chain" id="PRO_5010724334" description="chitinase" evidence="9">
    <location>
        <begin position="34"/>
        <end position="1459"/>
    </location>
</feature>
<dbReference type="SUPFAM" id="SSF49299">
    <property type="entry name" value="PKD domain"/>
    <property type="match status" value="2"/>
</dbReference>
<dbReference type="Gene3D" id="3.10.50.10">
    <property type="match status" value="1"/>
</dbReference>
<dbReference type="InterPro" id="IPR017853">
    <property type="entry name" value="GH"/>
</dbReference>
<comment type="caution">
    <text evidence="11">The sequence shown here is derived from an EMBL/GenBank/DDBJ whole genome shotgun (WGS) entry which is preliminary data.</text>
</comment>
<dbReference type="PANTHER" id="PTHR11177">
    <property type="entry name" value="CHITINASE"/>
    <property type="match status" value="1"/>
</dbReference>
<dbReference type="InterPro" id="IPR035986">
    <property type="entry name" value="PKD_dom_sf"/>
</dbReference>
<gene>
    <name evidence="11" type="ORF">A4H97_21255</name>
</gene>
<dbReference type="RefSeq" id="WP_081197334.1">
    <property type="nucleotide sequence ID" value="NZ_FOCZ01000003.1"/>
</dbReference>
<dbReference type="SMR" id="A0A1V9F8F7"/>
<dbReference type="InterPro" id="IPR050314">
    <property type="entry name" value="Glycosyl_Hydrlase_18"/>
</dbReference>
<evidence type="ECO:0000256" key="9">
    <source>
        <dbReference type="SAM" id="SignalP"/>
    </source>
</evidence>
<dbReference type="Pfam" id="PF02839">
    <property type="entry name" value="CBM_5_12"/>
    <property type="match status" value="1"/>
</dbReference>
<dbReference type="SMART" id="SM00089">
    <property type="entry name" value="PKD"/>
    <property type="match status" value="3"/>
</dbReference>
<evidence type="ECO:0000256" key="8">
    <source>
        <dbReference type="RuleBase" id="RU000489"/>
    </source>
</evidence>
<dbReference type="Pfam" id="PF17957">
    <property type="entry name" value="Big_7"/>
    <property type="match status" value="4"/>
</dbReference>
<reference evidence="12" key="1">
    <citation type="submission" date="2016-04" db="EMBL/GenBank/DDBJ databases">
        <authorList>
            <person name="Chen L."/>
            <person name="Zhuang W."/>
            <person name="Wang G."/>
        </authorList>
    </citation>
    <scope>NUCLEOTIDE SEQUENCE [LARGE SCALE GENOMIC DNA]</scope>
    <source>
        <strain evidence="12">17621</strain>
    </source>
</reference>